<organism evidence="2 3">
    <name type="scientific">Piromyces finnis</name>
    <dbReference type="NCBI Taxonomy" id="1754191"/>
    <lineage>
        <taxon>Eukaryota</taxon>
        <taxon>Fungi</taxon>
        <taxon>Fungi incertae sedis</taxon>
        <taxon>Chytridiomycota</taxon>
        <taxon>Chytridiomycota incertae sedis</taxon>
        <taxon>Neocallimastigomycetes</taxon>
        <taxon>Neocallimastigales</taxon>
        <taxon>Neocallimastigaceae</taxon>
        <taxon>Piromyces</taxon>
    </lineage>
</organism>
<dbReference type="InterPro" id="IPR036770">
    <property type="entry name" value="Ankyrin_rpt-contain_sf"/>
</dbReference>
<evidence type="ECO:0000313" key="2">
    <source>
        <dbReference type="EMBL" id="ORX50419.1"/>
    </source>
</evidence>
<proteinExistence type="predicted"/>
<evidence type="ECO:0000313" key="3">
    <source>
        <dbReference type="Proteomes" id="UP000193719"/>
    </source>
</evidence>
<keyword evidence="1" id="KW-0040">ANK repeat</keyword>
<dbReference type="SUPFAM" id="SSF48403">
    <property type="entry name" value="Ankyrin repeat"/>
    <property type="match status" value="1"/>
</dbReference>
<dbReference type="EMBL" id="MCFH01000021">
    <property type="protein sequence ID" value="ORX50419.1"/>
    <property type="molecule type" value="Genomic_DNA"/>
</dbReference>
<dbReference type="PROSITE" id="PS50088">
    <property type="entry name" value="ANK_REPEAT"/>
    <property type="match status" value="1"/>
</dbReference>
<sequence>MDIITIIRNSYNCRYCNISALDNYIRDNKIDLKELNNERSDILISILQIFEESNFKDDYYCYKVVKFILDHCQYKTLNYTFNYRRENRFHVGDVPLFFALSRNKLKVADLLLSYGADINYTIRNHRHHHMNIISYLCYMNYYHGYPFHSNILSYILNHGFDVEEVNLQLMTFLISFNNHNKLETIFKHFIYDTTFILNFIFKYKNRIPMTNQDISSYILKAKRKIEIRESMYGVACCTNNCEAVNILLDYDANIPDTLIDIVEKYKLLTRAIKNNDHNLIKNILNNKSF</sequence>
<dbReference type="PROSITE" id="PS50297">
    <property type="entry name" value="ANK_REP_REGION"/>
    <property type="match status" value="1"/>
</dbReference>
<dbReference type="Pfam" id="PF00023">
    <property type="entry name" value="Ank"/>
    <property type="match status" value="1"/>
</dbReference>
<keyword evidence="3" id="KW-1185">Reference proteome</keyword>
<dbReference type="Gene3D" id="1.25.40.20">
    <property type="entry name" value="Ankyrin repeat-containing domain"/>
    <property type="match status" value="1"/>
</dbReference>
<protein>
    <submittedName>
        <fullName evidence="2">Uncharacterized protein</fullName>
    </submittedName>
</protein>
<accession>A0A1Y1V9H5</accession>
<dbReference type="SMART" id="SM00248">
    <property type="entry name" value="ANK"/>
    <property type="match status" value="3"/>
</dbReference>
<dbReference type="AlphaFoldDB" id="A0A1Y1V9H5"/>
<reference evidence="2 3" key="2">
    <citation type="submission" date="2016-08" db="EMBL/GenBank/DDBJ databases">
        <title>Pervasive Adenine N6-methylation of Active Genes in Fungi.</title>
        <authorList>
            <consortium name="DOE Joint Genome Institute"/>
            <person name="Mondo S.J."/>
            <person name="Dannebaum R.O."/>
            <person name="Kuo R.C."/>
            <person name="Labutti K."/>
            <person name="Haridas S."/>
            <person name="Kuo A."/>
            <person name="Salamov A."/>
            <person name="Ahrendt S.R."/>
            <person name="Lipzen A."/>
            <person name="Sullivan W."/>
            <person name="Andreopoulos W.B."/>
            <person name="Clum A."/>
            <person name="Lindquist E."/>
            <person name="Daum C."/>
            <person name="Ramamoorthy G.K."/>
            <person name="Gryganskyi A."/>
            <person name="Culley D."/>
            <person name="Magnuson J.K."/>
            <person name="James T.Y."/>
            <person name="O'Malley M.A."/>
            <person name="Stajich J.E."/>
            <person name="Spatafora J.W."/>
            <person name="Visel A."/>
            <person name="Grigoriev I.V."/>
        </authorList>
    </citation>
    <scope>NUCLEOTIDE SEQUENCE [LARGE SCALE GENOMIC DNA]</scope>
    <source>
        <strain evidence="3">finn</strain>
    </source>
</reference>
<evidence type="ECO:0000256" key="1">
    <source>
        <dbReference type="PROSITE-ProRule" id="PRU00023"/>
    </source>
</evidence>
<gene>
    <name evidence="2" type="ORF">BCR36DRAFT_352697</name>
</gene>
<dbReference type="Proteomes" id="UP000193719">
    <property type="component" value="Unassembled WGS sequence"/>
</dbReference>
<dbReference type="STRING" id="1754191.A0A1Y1V9H5"/>
<reference evidence="2 3" key="1">
    <citation type="submission" date="2016-08" db="EMBL/GenBank/DDBJ databases">
        <title>Genomes of anaerobic fungi encode conserved fungal cellulosomes for biomass hydrolysis.</title>
        <authorList>
            <consortium name="DOE Joint Genome Institute"/>
            <person name="Haitjema C.H."/>
            <person name="Gilmore S.P."/>
            <person name="Henske J.K."/>
            <person name="Solomon K.V."/>
            <person name="De Groot R."/>
            <person name="Kuo A."/>
            <person name="Mondo S.J."/>
            <person name="Salamov A.A."/>
            <person name="Labutti K."/>
            <person name="Zhao Z."/>
            <person name="Chiniquy J."/>
            <person name="Barry K."/>
            <person name="Brewer H.M."/>
            <person name="Purvine S.O."/>
            <person name="Wright A.T."/>
            <person name="Boxma B."/>
            <person name="Van Alen T."/>
            <person name="Hackstein J.H."/>
            <person name="Baker S.E."/>
            <person name="Grigoriev I.V."/>
            <person name="O'Malley M.A."/>
        </authorList>
    </citation>
    <scope>NUCLEOTIDE SEQUENCE [LARGE SCALE GENOMIC DNA]</scope>
    <source>
        <strain evidence="3">finn</strain>
    </source>
</reference>
<feature type="repeat" description="ANK" evidence="1">
    <location>
        <begin position="91"/>
        <end position="123"/>
    </location>
</feature>
<comment type="caution">
    <text evidence="2">The sequence shown here is derived from an EMBL/GenBank/DDBJ whole genome shotgun (WGS) entry which is preliminary data.</text>
</comment>
<dbReference type="InterPro" id="IPR002110">
    <property type="entry name" value="Ankyrin_rpt"/>
</dbReference>
<name>A0A1Y1V9H5_9FUNG</name>
<feature type="non-terminal residue" evidence="2">
    <location>
        <position position="289"/>
    </location>
</feature>